<protein>
    <recommendedName>
        <fullName evidence="4">SH3 domain-containing protein</fullName>
    </recommendedName>
</protein>
<evidence type="ECO:0000256" key="1">
    <source>
        <dbReference type="ARBA" id="ARBA00022443"/>
    </source>
</evidence>
<evidence type="ECO:0000313" key="6">
    <source>
        <dbReference type="Proteomes" id="UP001174694"/>
    </source>
</evidence>
<keyword evidence="1 2" id="KW-0728">SH3 domain</keyword>
<organism evidence="5 6">
    <name type="scientific">Pleurostoma richardsiae</name>
    <dbReference type="NCBI Taxonomy" id="41990"/>
    <lineage>
        <taxon>Eukaryota</taxon>
        <taxon>Fungi</taxon>
        <taxon>Dikarya</taxon>
        <taxon>Ascomycota</taxon>
        <taxon>Pezizomycotina</taxon>
        <taxon>Sordariomycetes</taxon>
        <taxon>Sordariomycetidae</taxon>
        <taxon>Calosphaeriales</taxon>
        <taxon>Pleurostomataceae</taxon>
        <taxon>Pleurostoma</taxon>
    </lineage>
</organism>
<accession>A0AA38VNP7</accession>
<gene>
    <name evidence="5" type="ORF">NKR23_g6866</name>
</gene>
<keyword evidence="6" id="KW-1185">Reference proteome</keyword>
<feature type="compositionally biased region" description="Acidic residues" evidence="3">
    <location>
        <begin position="452"/>
        <end position="465"/>
    </location>
</feature>
<proteinExistence type="predicted"/>
<reference evidence="5" key="1">
    <citation type="submission" date="2022-07" db="EMBL/GenBank/DDBJ databases">
        <title>Fungi with potential for degradation of polypropylene.</title>
        <authorList>
            <person name="Gostincar C."/>
        </authorList>
    </citation>
    <scope>NUCLEOTIDE SEQUENCE</scope>
    <source>
        <strain evidence="5">EXF-13308</strain>
    </source>
</reference>
<dbReference type="PROSITE" id="PS50002">
    <property type="entry name" value="SH3"/>
    <property type="match status" value="1"/>
</dbReference>
<name>A0AA38VNP7_9PEZI</name>
<dbReference type="SMART" id="SM00326">
    <property type="entry name" value="SH3"/>
    <property type="match status" value="1"/>
</dbReference>
<dbReference type="Gene3D" id="2.30.30.40">
    <property type="entry name" value="SH3 Domains"/>
    <property type="match status" value="1"/>
</dbReference>
<dbReference type="AlphaFoldDB" id="A0AA38VNP7"/>
<dbReference type="InterPro" id="IPR001452">
    <property type="entry name" value="SH3_domain"/>
</dbReference>
<feature type="region of interest" description="Disordered" evidence="3">
    <location>
        <begin position="445"/>
        <end position="465"/>
    </location>
</feature>
<dbReference type="EMBL" id="JANBVO010000020">
    <property type="protein sequence ID" value="KAJ9143097.1"/>
    <property type="molecule type" value="Genomic_DNA"/>
</dbReference>
<dbReference type="InterPro" id="IPR036028">
    <property type="entry name" value="SH3-like_dom_sf"/>
</dbReference>
<dbReference type="Proteomes" id="UP001174694">
    <property type="component" value="Unassembled WGS sequence"/>
</dbReference>
<evidence type="ECO:0000259" key="4">
    <source>
        <dbReference type="PROSITE" id="PS50002"/>
    </source>
</evidence>
<evidence type="ECO:0000313" key="5">
    <source>
        <dbReference type="EMBL" id="KAJ9143097.1"/>
    </source>
</evidence>
<evidence type="ECO:0000256" key="3">
    <source>
        <dbReference type="SAM" id="MobiDB-lite"/>
    </source>
</evidence>
<evidence type="ECO:0000256" key="2">
    <source>
        <dbReference type="PROSITE-ProRule" id="PRU00192"/>
    </source>
</evidence>
<feature type="domain" description="SH3" evidence="4">
    <location>
        <begin position="242"/>
        <end position="307"/>
    </location>
</feature>
<comment type="caution">
    <text evidence="5">The sequence shown here is derived from an EMBL/GenBank/DDBJ whole genome shotgun (WGS) entry which is preliminary data.</text>
</comment>
<dbReference type="SUPFAM" id="SSF50044">
    <property type="entry name" value="SH3-domain"/>
    <property type="match status" value="1"/>
</dbReference>
<dbReference type="Pfam" id="PF07653">
    <property type="entry name" value="SH3_2"/>
    <property type="match status" value="1"/>
</dbReference>
<sequence>MPSYDRYTNGPSNPLGLANESGNVWNEVMGSRRASINNLNDWFGPLPESPDRTRPPAYFVDDLPNGYGMLGAPPSSGLRSRRFRPLPVRVPLESGRTYLVMVVEETALSTQQDLRAEANRQLDILEADRYAPHSITTVRNGTAAIAFGEDALQDLFDSTNDIRVMLGHRAPEATRLNRPQSSNDPARNLARVEVGLAVVPQPPSILRFNPPVRPTVSPSADFLAEHILGDVNWPKYYGCHSSINFQVIADVNCTSPDLSMLSFSVGQIITVMSTGCGDWWYGEYTESSFGTQRRGLFHRANVKYHFPTTSRVRWNGATASSASSVDFDDTRSHFLLRPSTAAQPQLSSASGVTQQQRSAEYPANYLSTHAAARPATYGTFDSFPSGLSGARAGAQYAINDNFPAVDSASFHLPIRARSTNDWMRDFGMQHNPVTDDAIRLVSDGEDGNLGAEYEESDDEELIQFN</sequence>